<dbReference type="GO" id="GO:0009117">
    <property type="term" value="P:nucleotide metabolic process"/>
    <property type="evidence" value="ECO:0007669"/>
    <property type="project" value="UniProtKB-KW"/>
</dbReference>
<evidence type="ECO:0000256" key="6">
    <source>
        <dbReference type="ARBA" id="ARBA00022842"/>
    </source>
</evidence>
<evidence type="ECO:0000256" key="4">
    <source>
        <dbReference type="ARBA" id="ARBA00022741"/>
    </source>
</evidence>
<evidence type="ECO:0000256" key="2">
    <source>
        <dbReference type="ARBA" id="ARBA00011738"/>
    </source>
</evidence>
<keyword evidence="7 10" id="KW-0546">Nucleotide metabolism</keyword>
<dbReference type="eggNOG" id="COG0127">
    <property type="taxonomic scope" value="Bacteria"/>
</dbReference>
<organism evidence="12 13">
    <name type="scientific">Halothiobacillus neapolitanus (strain ATCC 23641 / DSM 15147 / CIP 104769 / NCIMB 8539 / c2)</name>
    <name type="common">Thiobacillus neapolitanus</name>
    <dbReference type="NCBI Taxonomy" id="555778"/>
    <lineage>
        <taxon>Bacteria</taxon>
        <taxon>Pseudomonadati</taxon>
        <taxon>Pseudomonadota</taxon>
        <taxon>Gammaproteobacteria</taxon>
        <taxon>Chromatiales</taxon>
        <taxon>Halothiobacillaceae</taxon>
        <taxon>Halothiobacillus</taxon>
    </lineage>
</organism>
<keyword evidence="13" id="KW-1185">Reference proteome</keyword>
<dbReference type="Proteomes" id="UP000009102">
    <property type="component" value="Chromosome"/>
</dbReference>
<dbReference type="HAMAP" id="MF_01405">
    <property type="entry name" value="Non_canon_purine_NTPase"/>
    <property type="match status" value="1"/>
</dbReference>
<dbReference type="GO" id="GO:0036220">
    <property type="term" value="F:ITP diphosphatase activity"/>
    <property type="evidence" value="ECO:0007669"/>
    <property type="project" value="UniProtKB-UniRule"/>
</dbReference>
<gene>
    <name evidence="12" type="ordered locus">Hneap_2321</name>
</gene>
<dbReference type="STRING" id="555778.Hneap_2321"/>
<proteinExistence type="inferred from homology"/>
<feature type="active site" description="Proton acceptor" evidence="10">
    <location>
        <position position="78"/>
    </location>
</feature>
<comment type="subunit">
    <text evidence="2 10">Homodimer.</text>
</comment>
<keyword evidence="4 10" id="KW-0547">Nucleotide-binding</keyword>
<dbReference type="RefSeq" id="WP_012825162.1">
    <property type="nucleotide sequence ID" value="NC_013422.1"/>
</dbReference>
<dbReference type="EC" id="3.6.1.66" evidence="10"/>
<evidence type="ECO:0000256" key="5">
    <source>
        <dbReference type="ARBA" id="ARBA00022801"/>
    </source>
</evidence>
<evidence type="ECO:0000256" key="11">
    <source>
        <dbReference type="RuleBase" id="RU003781"/>
    </source>
</evidence>
<comment type="similarity">
    <text evidence="1 10 11">Belongs to the HAM1 NTPase family.</text>
</comment>
<dbReference type="GO" id="GO:0017111">
    <property type="term" value="F:ribonucleoside triphosphate phosphatase activity"/>
    <property type="evidence" value="ECO:0007669"/>
    <property type="project" value="InterPro"/>
</dbReference>
<keyword evidence="3 10" id="KW-0479">Metal-binding</keyword>
<evidence type="ECO:0000313" key="13">
    <source>
        <dbReference type="Proteomes" id="UP000009102"/>
    </source>
</evidence>
<dbReference type="SUPFAM" id="SSF52972">
    <property type="entry name" value="ITPase-like"/>
    <property type="match status" value="1"/>
</dbReference>
<feature type="binding site" evidence="10">
    <location>
        <begin position="9"/>
        <end position="14"/>
    </location>
    <ligand>
        <name>substrate</name>
    </ligand>
</feature>
<dbReference type="GO" id="GO:0036222">
    <property type="term" value="F:XTP diphosphatase activity"/>
    <property type="evidence" value="ECO:0007669"/>
    <property type="project" value="UniProtKB-UniRule"/>
</dbReference>
<comment type="function">
    <text evidence="10">Pyrophosphatase that catalyzes the hydrolysis of nucleoside triphosphates to their monophosphate derivatives, with a high preference for the non-canonical purine nucleotides XTP (xanthosine triphosphate), dITP (deoxyinosine triphosphate) and ITP. Seems to function as a house-cleaning enzyme that removes non-canonical purine nucleotides from the nucleotide pool, thus preventing their incorporation into DNA/RNA and avoiding chromosomal lesions.</text>
</comment>
<evidence type="ECO:0000256" key="10">
    <source>
        <dbReference type="HAMAP-Rule" id="MF_01405"/>
    </source>
</evidence>
<evidence type="ECO:0000313" key="12">
    <source>
        <dbReference type="EMBL" id="ACX97131.1"/>
    </source>
</evidence>
<feature type="binding site" evidence="10">
    <location>
        <position position="49"/>
    </location>
    <ligand>
        <name>Mg(2+)</name>
        <dbReference type="ChEBI" id="CHEBI:18420"/>
    </ligand>
</feature>
<dbReference type="GO" id="GO:0035870">
    <property type="term" value="F:dITP diphosphatase activity"/>
    <property type="evidence" value="ECO:0007669"/>
    <property type="project" value="UniProtKB-UniRule"/>
</dbReference>
<dbReference type="Gene3D" id="3.90.950.10">
    <property type="match status" value="1"/>
</dbReference>
<dbReference type="InterPro" id="IPR002637">
    <property type="entry name" value="RdgB/HAM1"/>
</dbReference>
<dbReference type="FunFam" id="3.90.950.10:FF:000001">
    <property type="entry name" value="dITP/XTP pyrophosphatase"/>
    <property type="match status" value="1"/>
</dbReference>
<dbReference type="EMBL" id="CP001801">
    <property type="protein sequence ID" value="ACX97131.1"/>
    <property type="molecule type" value="Genomic_DNA"/>
</dbReference>
<dbReference type="CDD" id="cd00515">
    <property type="entry name" value="HAM1"/>
    <property type="match status" value="1"/>
</dbReference>
<name>D0KX11_HALNC</name>
<comment type="catalytic activity">
    <reaction evidence="10">
        <text>ITP + H2O = IMP + diphosphate + H(+)</text>
        <dbReference type="Rhea" id="RHEA:29399"/>
        <dbReference type="ChEBI" id="CHEBI:15377"/>
        <dbReference type="ChEBI" id="CHEBI:15378"/>
        <dbReference type="ChEBI" id="CHEBI:33019"/>
        <dbReference type="ChEBI" id="CHEBI:58053"/>
        <dbReference type="ChEBI" id="CHEBI:61402"/>
        <dbReference type="EC" id="3.6.1.66"/>
    </reaction>
</comment>
<feature type="binding site" evidence="10">
    <location>
        <begin position="191"/>
        <end position="192"/>
    </location>
    <ligand>
        <name>substrate</name>
    </ligand>
</feature>
<dbReference type="GO" id="GO:0046872">
    <property type="term" value="F:metal ion binding"/>
    <property type="evidence" value="ECO:0007669"/>
    <property type="project" value="UniProtKB-KW"/>
</dbReference>
<dbReference type="GO" id="GO:0009146">
    <property type="term" value="P:purine nucleoside triphosphate catabolic process"/>
    <property type="evidence" value="ECO:0007669"/>
    <property type="project" value="UniProtKB-UniRule"/>
</dbReference>
<reference evidence="12 13" key="1">
    <citation type="submission" date="2009-10" db="EMBL/GenBank/DDBJ databases">
        <title>Complete sequence of Halothiobacillus neapolitanus c2.</title>
        <authorList>
            <consortium name="US DOE Joint Genome Institute"/>
            <person name="Lucas S."/>
            <person name="Copeland A."/>
            <person name="Lapidus A."/>
            <person name="Glavina del Rio T."/>
            <person name="Tice H."/>
            <person name="Bruce D."/>
            <person name="Goodwin L."/>
            <person name="Pitluck S."/>
            <person name="Davenport K."/>
            <person name="Brettin T."/>
            <person name="Detter J.C."/>
            <person name="Han C."/>
            <person name="Tapia R."/>
            <person name="Larimer F."/>
            <person name="Land M."/>
            <person name="Hauser L."/>
            <person name="Kyrpides N."/>
            <person name="Mikhailova N."/>
            <person name="Kerfeld C."/>
            <person name="Cannon G."/>
            <person name="Heinhort S."/>
        </authorList>
    </citation>
    <scope>NUCLEOTIDE SEQUENCE [LARGE SCALE GENOMIC DNA]</scope>
    <source>
        <strain evidence="13">ATCC 23641 / c2</strain>
    </source>
</reference>
<dbReference type="PANTHER" id="PTHR11067">
    <property type="entry name" value="INOSINE TRIPHOSPHATE PYROPHOSPHATASE/HAM1 PROTEIN"/>
    <property type="match status" value="1"/>
</dbReference>
<comment type="cofactor">
    <cofactor evidence="10">
        <name>Mg(2+)</name>
        <dbReference type="ChEBI" id="CHEBI:18420"/>
    </cofactor>
    <text evidence="10">Binds 1 Mg(2+) ion per subunit.</text>
</comment>
<feature type="binding site" evidence="10">
    <location>
        <begin position="163"/>
        <end position="166"/>
    </location>
    <ligand>
        <name>substrate</name>
    </ligand>
</feature>
<dbReference type="InterPro" id="IPR020922">
    <property type="entry name" value="dITP/XTP_pyrophosphatase"/>
</dbReference>
<feature type="binding site" evidence="10">
    <location>
        <position position="186"/>
    </location>
    <ligand>
        <name>substrate</name>
    </ligand>
</feature>
<protein>
    <recommendedName>
        <fullName evidence="10">dITP/XTP pyrophosphatase</fullName>
        <ecNumber evidence="10">3.6.1.66</ecNumber>
    </recommendedName>
    <alternativeName>
        <fullName evidence="10">Non-canonical purine NTP pyrophosphatase</fullName>
    </alternativeName>
    <alternativeName>
        <fullName evidence="10">Non-standard purine NTP pyrophosphatase</fullName>
    </alternativeName>
    <alternativeName>
        <fullName evidence="10">Nucleoside-triphosphate diphosphatase</fullName>
    </alternativeName>
    <alternativeName>
        <fullName evidence="10">Nucleoside-triphosphate pyrophosphatase</fullName>
        <shortName evidence="10">NTPase</shortName>
    </alternativeName>
</protein>
<evidence type="ECO:0000256" key="1">
    <source>
        <dbReference type="ARBA" id="ARBA00008023"/>
    </source>
</evidence>
<dbReference type="NCBIfam" id="TIGR00042">
    <property type="entry name" value="RdgB/HAM1 family non-canonical purine NTP pyrophosphatase"/>
    <property type="match status" value="1"/>
</dbReference>
<evidence type="ECO:0000256" key="9">
    <source>
        <dbReference type="ARBA" id="ARBA00052017"/>
    </source>
</evidence>
<accession>D0KX11</accession>
<dbReference type="InterPro" id="IPR029001">
    <property type="entry name" value="ITPase-like_fam"/>
</dbReference>
<dbReference type="PANTHER" id="PTHR11067:SF9">
    <property type="entry name" value="INOSINE TRIPHOSPHATE PYROPHOSPHATASE"/>
    <property type="match status" value="1"/>
</dbReference>
<keyword evidence="5 10" id="KW-0378">Hydrolase</keyword>
<dbReference type="Pfam" id="PF01725">
    <property type="entry name" value="Ham1p_like"/>
    <property type="match status" value="1"/>
</dbReference>
<dbReference type="GO" id="GO:0005829">
    <property type="term" value="C:cytosol"/>
    <property type="evidence" value="ECO:0007669"/>
    <property type="project" value="TreeGrafter"/>
</dbReference>
<feature type="binding site" evidence="10">
    <location>
        <position position="78"/>
    </location>
    <ligand>
        <name>Mg(2+)</name>
        <dbReference type="ChEBI" id="CHEBI:18420"/>
    </ligand>
</feature>
<comment type="catalytic activity">
    <reaction evidence="8 10">
        <text>dITP + H2O = dIMP + diphosphate + H(+)</text>
        <dbReference type="Rhea" id="RHEA:28342"/>
        <dbReference type="ChEBI" id="CHEBI:15377"/>
        <dbReference type="ChEBI" id="CHEBI:15378"/>
        <dbReference type="ChEBI" id="CHEBI:33019"/>
        <dbReference type="ChEBI" id="CHEBI:61194"/>
        <dbReference type="ChEBI" id="CHEBI:61382"/>
        <dbReference type="EC" id="3.6.1.66"/>
    </reaction>
</comment>
<comment type="catalytic activity">
    <reaction evidence="9 10">
        <text>XTP + H2O = XMP + diphosphate + H(+)</text>
        <dbReference type="Rhea" id="RHEA:28610"/>
        <dbReference type="ChEBI" id="CHEBI:15377"/>
        <dbReference type="ChEBI" id="CHEBI:15378"/>
        <dbReference type="ChEBI" id="CHEBI:33019"/>
        <dbReference type="ChEBI" id="CHEBI:57464"/>
        <dbReference type="ChEBI" id="CHEBI:61314"/>
        <dbReference type="EC" id="3.6.1.66"/>
    </reaction>
</comment>
<sequence>MTTTLVIATHNLGKLREFEAMRLSLMPRFSALANIEFVPLTDWAGEPPEEDGDTFFENALIKARSAAALTGLPAIADDSGLEVVGLDGAPGIYSARYAGPDADDAENNQRLLQELAKRPQADRSARFVSTLAMVRTADDSAPLLAEGFWHGQIVDTPRGATGFGYDPLFYVPDRNCTAAELPASIKNRISHRAQALIELMRQLSNMRF</sequence>
<evidence type="ECO:0000256" key="3">
    <source>
        <dbReference type="ARBA" id="ARBA00022723"/>
    </source>
</evidence>
<dbReference type="HOGENOM" id="CLU_082080_0_3_6"/>
<keyword evidence="6 10" id="KW-0460">Magnesium</keyword>
<dbReference type="GO" id="GO:0000166">
    <property type="term" value="F:nucleotide binding"/>
    <property type="evidence" value="ECO:0007669"/>
    <property type="project" value="UniProtKB-KW"/>
</dbReference>
<feature type="binding site" evidence="10">
    <location>
        <position position="79"/>
    </location>
    <ligand>
        <name>substrate</name>
    </ligand>
</feature>
<dbReference type="OrthoDB" id="9807456at2"/>
<dbReference type="KEGG" id="hna:Hneap_2321"/>
<evidence type="ECO:0000256" key="7">
    <source>
        <dbReference type="ARBA" id="ARBA00023080"/>
    </source>
</evidence>
<dbReference type="AlphaFoldDB" id="D0KX11"/>
<evidence type="ECO:0000256" key="8">
    <source>
        <dbReference type="ARBA" id="ARBA00051875"/>
    </source>
</evidence>